<feature type="compositionally biased region" description="Polar residues" evidence="7">
    <location>
        <begin position="1204"/>
        <end position="1216"/>
    </location>
</feature>
<gene>
    <name evidence="9" type="ORF">LTR09_008186</name>
</gene>
<accession>A0AAJ0GAC2</accession>
<dbReference type="InterPro" id="IPR022031">
    <property type="entry name" value="Rif1_N"/>
</dbReference>
<dbReference type="EMBL" id="JAWDJX010000031">
    <property type="protein sequence ID" value="KAK3050547.1"/>
    <property type="molecule type" value="Genomic_DNA"/>
</dbReference>
<proteinExistence type="predicted"/>
<feature type="compositionally biased region" description="Low complexity" evidence="7">
    <location>
        <begin position="1282"/>
        <end position="1299"/>
    </location>
</feature>
<evidence type="ECO:0000256" key="3">
    <source>
        <dbReference type="ARBA" id="ARBA00022454"/>
    </source>
</evidence>
<dbReference type="GO" id="GO:0140445">
    <property type="term" value="C:chromosome, telomeric repeat region"/>
    <property type="evidence" value="ECO:0007669"/>
    <property type="project" value="TreeGrafter"/>
</dbReference>
<feature type="compositionally biased region" description="Acidic residues" evidence="7">
    <location>
        <begin position="1339"/>
        <end position="1349"/>
    </location>
</feature>
<feature type="region of interest" description="Disordered" evidence="7">
    <location>
        <begin position="707"/>
        <end position="726"/>
    </location>
</feature>
<evidence type="ECO:0000256" key="6">
    <source>
        <dbReference type="ARBA" id="ARBA00023306"/>
    </source>
</evidence>
<feature type="region of interest" description="Disordered" evidence="7">
    <location>
        <begin position="1135"/>
        <end position="1224"/>
    </location>
</feature>
<keyword evidence="4" id="KW-0779">Telomere</keyword>
<evidence type="ECO:0000256" key="5">
    <source>
        <dbReference type="ARBA" id="ARBA00023242"/>
    </source>
</evidence>
<dbReference type="PANTHER" id="PTHR22928">
    <property type="entry name" value="TELOMERE-ASSOCIATED PROTEIN RIF1"/>
    <property type="match status" value="1"/>
</dbReference>
<feature type="compositionally biased region" description="Low complexity" evidence="7">
    <location>
        <begin position="1145"/>
        <end position="1166"/>
    </location>
</feature>
<feature type="compositionally biased region" description="Polar residues" evidence="7">
    <location>
        <begin position="1167"/>
        <end position="1185"/>
    </location>
</feature>
<feature type="compositionally biased region" description="Polar residues" evidence="7">
    <location>
        <begin position="1614"/>
        <end position="1631"/>
    </location>
</feature>
<evidence type="ECO:0000256" key="7">
    <source>
        <dbReference type="SAM" id="MobiDB-lite"/>
    </source>
</evidence>
<dbReference type="Pfam" id="PF12231">
    <property type="entry name" value="Rif1_N"/>
    <property type="match status" value="1"/>
</dbReference>
<feature type="compositionally biased region" description="Acidic residues" evidence="7">
    <location>
        <begin position="1305"/>
        <end position="1314"/>
    </location>
</feature>
<dbReference type="GO" id="GO:0000723">
    <property type="term" value="P:telomere maintenance"/>
    <property type="evidence" value="ECO:0007669"/>
    <property type="project" value="TreeGrafter"/>
</dbReference>
<dbReference type="GO" id="GO:0005634">
    <property type="term" value="C:nucleus"/>
    <property type="evidence" value="ECO:0007669"/>
    <property type="project" value="UniProtKB-SubCell"/>
</dbReference>
<feature type="region of interest" description="Disordered" evidence="7">
    <location>
        <begin position="1278"/>
        <end position="1703"/>
    </location>
</feature>
<feature type="compositionally biased region" description="Polar residues" evidence="7">
    <location>
        <begin position="1552"/>
        <end position="1566"/>
    </location>
</feature>
<feature type="region of interest" description="Disordered" evidence="7">
    <location>
        <begin position="97"/>
        <end position="141"/>
    </location>
</feature>
<evidence type="ECO:0000256" key="2">
    <source>
        <dbReference type="ARBA" id="ARBA00004574"/>
    </source>
</evidence>
<keyword evidence="5" id="KW-0539">Nucleus</keyword>
<comment type="subcellular location">
    <subcellularLocation>
        <location evidence="2">Chromosome</location>
        <location evidence="2">Telomere</location>
    </subcellularLocation>
    <subcellularLocation>
        <location evidence="1">Nucleus</location>
    </subcellularLocation>
</comment>
<evidence type="ECO:0000256" key="1">
    <source>
        <dbReference type="ARBA" id="ARBA00004123"/>
    </source>
</evidence>
<feature type="domain" description="Telomere-associated protein Rif1 N-terminal" evidence="8">
    <location>
        <begin position="162"/>
        <end position="533"/>
    </location>
</feature>
<dbReference type="Proteomes" id="UP001271007">
    <property type="component" value="Unassembled WGS sequence"/>
</dbReference>
<feature type="region of interest" description="Disordered" evidence="7">
    <location>
        <begin position="1"/>
        <end position="24"/>
    </location>
</feature>
<feature type="compositionally biased region" description="Polar residues" evidence="7">
    <location>
        <begin position="1381"/>
        <end position="1399"/>
    </location>
</feature>
<keyword evidence="6" id="KW-0131">Cell cycle</keyword>
<sequence length="1779" mass="195742">MLSTQGSKFLSMTEQPPTPPRDISKAVDDALTFLDDGNEVDNLTTATIPTTATIRKLSNASLGPTPSSSLDTANIASGSRRVDFSPHPRYHSIAAVGQVSSPSAQLLKRSPSSRDAKPRKSILKQSHAPPPTPDDLETNLSYFSPTIPGSFNKMLQSALQQLAGPSRSSRLDSYQALNGSLRVYENPPELSTLQQKIGPLMQFLARDLAWKDMDGKLDQPMIHQAQHLTYAILARPSLSGALDDDFRAFLVDRSIAVLEQQDMPKQIFKQHVHLMATQRFTSSVMTSGRADRLVTALRTIEDRCKSQGVLTSRLMAYSRLLEQAPGVMLKRIPDWLDHVFHGMLSSIIEMRQRAIETCSKGGMCLGTQPQAAMALEDLFRKDDEEGENYMLWLSIRLTEMIKSAEHGEYVPQIWAAVVLFYRSKRRPLDKWPKLKACWLSIIQQCFNSGELAVRQHATLAWNKLVFATMPDATTSKHFMSILQVPISTILGKRGSDKITKQIKGPILDCYYNLLHYSLRPSLSSEEYDTAWDIQVEPILATMIKTGSKGRDEVCRILHGLLSPNAGTWNVNAALNTEPIKPEELPRLEPRWVRSRLAKLLSVVEPIVVADMRTREISYAPVDRVWALLMESTAHAGLQEVKTTSELKEAIALAVNMLRRIWQQPAISAGGSDSQSWVKQYTSLVAAMPEQLGPTPFVEEILARTDSNSVEVAPTPSNRPSKHHSAPTSPMVILLGQFCQPPKSMETSGAYWDCAETLIQRFVVSKPTLSAKLELLNRSIHSWTEDYQTDLETPPTNNLWLVVADVAAEVLRCGVEPVTGLDSQGLGLSLRNGVSILVRGLRMKSIPEVYCSLTGLHDALWDAAKRGAGDGGIVLAVVEPLAKVMLDDNVCTTMEMRVWLATQILRNPVWPKTRIAMEQGRKALWGVGLPPHKASLFDPFDNVYSLISDIMIRTYDLFDGSAESVLDASNEFVTAVINFLHEAPVSLLPTALRKVQDGFSMWVADTARKTSSDQTIATQVRFTWSSIIVLLRTTPSKDSNILRALEPLLVAGFASPHRTIVNETILFWNDTFGLQPSLTYPSKLEAVLRARSTDAEIELPAFPGSSEEKVPASLPDFFESQSQLDGTSARLQVIGGSRAATTTAQRSPRPSLRRSLLPARKSPLRRSISNASLSKRAQPSSGSSTPKARLRHNDSQVQFAPIDSSPLQPTDESQALTEHQKEVKARQMHNAHLFPEMSSSPIAHSTSLQKNVSKQLDFASRADQMNKEAYGTPTGIADANALASDDIPSSPTPSSTRAASQGPLGIEDEQDEDALPQDPPSSPPQAATDHDQHHILQENDNLDDEADDTTIIDVAELPKASTDVDEPARDDTAEVEEPATENMVSASEYPSDSQLPTAQLQIEAEEAAQRSAIDAAELFNETVNHAEPELRSSQRGSPTDASLEEDQSIDSKAHDVNVSRVENSFVERNGDNDSQATETSQSQLSQKSGKKRKRSSGSNWSSKKRKQQSPLKRIWSSFMGVTQQDDDDMEDEIVVASSQRSMSPVPSRIERTAVSQEQDTEETSQPISDAVKEELSVMQPPAKRGRGRPRKSQSQTSTPSLAEAETARSLKRRASTISNVSVESTQVSTSFVKDTPAPAKAATHRSGQHSKRGEVSQSSQPSQTSQISQGSGATTRGARAVEVRLSETSQALREYNGPPSEADDDQVAAIEEQLGIEQAAAESQERTILTPRSILGRLRNALSDLRGMIIGPQDEREFDDVLFELRRETHEAARRGKEDA</sequence>
<keyword evidence="10" id="KW-1185">Reference proteome</keyword>
<feature type="compositionally biased region" description="Basic and acidic residues" evidence="7">
    <location>
        <begin position="1327"/>
        <end position="1336"/>
    </location>
</feature>
<keyword evidence="3" id="KW-0158">Chromosome</keyword>
<protein>
    <recommendedName>
        <fullName evidence="8">Telomere-associated protein Rif1 N-terminal domain-containing protein</fullName>
    </recommendedName>
</protein>
<evidence type="ECO:0000259" key="8">
    <source>
        <dbReference type="Pfam" id="PF12231"/>
    </source>
</evidence>
<evidence type="ECO:0000313" key="10">
    <source>
        <dbReference type="Proteomes" id="UP001271007"/>
    </source>
</evidence>
<feature type="compositionally biased region" description="Polar residues" evidence="7">
    <location>
        <begin position="1"/>
        <end position="15"/>
    </location>
</feature>
<comment type="caution">
    <text evidence="9">The sequence shown here is derived from an EMBL/GenBank/DDBJ whole genome shotgun (WGS) entry which is preliminary data.</text>
</comment>
<evidence type="ECO:0000256" key="4">
    <source>
        <dbReference type="ARBA" id="ARBA00022895"/>
    </source>
</evidence>
<evidence type="ECO:0000313" key="9">
    <source>
        <dbReference type="EMBL" id="KAK3050547.1"/>
    </source>
</evidence>
<name>A0AAJ0GAC2_9PEZI</name>
<feature type="compositionally biased region" description="Low complexity" evidence="7">
    <location>
        <begin position="1655"/>
        <end position="1670"/>
    </location>
</feature>
<feature type="compositionally biased region" description="Acidic residues" evidence="7">
    <location>
        <begin position="1523"/>
        <end position="1532"/>
    </location>
</feature>
<feature type="compositionally biased region" description="Polar residues" evidence="7">
    <location>
        <begin position="707"/>
        <end position="718"/>
    </location>
</feature>
<organism evidence="9 10">
    <name type="scientific">Extremus antarcticus</name>
    <dbReference type="NCBI Taxonomy" id="702011"/>
    <lineage>
        <taxon>Eukaryota</taxon>
        <taxon>Fungi</taxon>
        <taxon>Dikarya</taxon>
        <taxon>Ascomycota</taxon>
        <taxon>Pezizomycotina</taxon>
        <taxon>Dothideomycetes</taxon>
        <taxon>Dothideomycetidae</taxon>
        <taxon>Mycosphaerellales</taxon>
        <taxon>Extremaceae</taxon>
        <taxon>Extremus</taxon>
    </lineage>
</organism>
<reference evidence="9" key="1">
    <citation type="submission" date="2023-04" db="EMBL/GenBank/DDBJ databases">
        <title>Black Yeasts Isolated from many extreme environments.</title>
        <authorList>
            <person name="Coleine C."/>
            <person name="Stajich J.E."/>
            <person name="Selbmann L."/>
        </authorList>
    </citation>
    <scope>NUCLEOTIDE SEQUENCE</scope>
    <source>
        <strain evidence="9">CCFEE 5312</strain>
    </source>
</reference>
<dbReference type="PANTHER" id="PTHR22928:SF3">
    <property type="entry name" value="TELOMERE-ASSOCIATED PROTEIN RIF1"/>
    <property type="match status" value="1"/>
</dbReference>